<evidence type="ECO:0000313" key="3">
    <source>
        <dbReference type="Proteomes" id="UP000289411"/>
    </source>
</evidence>
<organism evidence="2 3">
    <name type="scientific">Lichenibacterium ramalinae</name>
    <dbReference type="NCBI Taxonomy" id="2316527"/>
    <lineage>
        <taxon>Bacteria</taxon>
        <taxon>Pseudomonadati</taxon>
        <taxon>Pseudomonadota</taxon>
        <taxon>Alphaproteobacteria</taxon>
        <taxon>Hyphomicrobiales</taxon>
        <taxon>Lichenihabitantaceae</taxon>
        <taxon>Lichenibacterium</taxon>
    </lineage>
</organism>
<evidence type="ECO:0000313" key="2">
    <source>
        <dbReference type="EMBL" id="RYB06962.1"/>
    </source>
</evidence>
<accession>A0A4Q2RH20</accession>
<dbReference type="Proteomes" id="UP000289411">
    <property type="component" value="Unassembled WGS sequence"/>
</dbReference>
<reference evidence="2 3" key="1">
    <citation type="submission" date="2018-09" db="EMBL/GenBank/DDBJ databases">
        <authorList>
            <person name="Grouzdev D.S."/>
            <person name="Krutkina M.S."/>
        </authorList>
    </citation>
    <scope>NUCLEOTIDE SEQUENCE [LARGE SCALE GENOMIC DNA]</scope>
    <source>
        <strain evidence="2 3">RmlP001</strain>
    </source>
</reference>
<keyword evidence="3" id="KW-1185">Reference proteome</keyword>
<dbReference type="EMBL" id="QYBC01000002">
    <property type="protein sequence ID" value="RYB06962.1"/>
    <property type="molecule type" value="Genomic_DNA"/>
</dbReference>
<dbReference type="RefSeq" id="WP_129217501.1">
    <property type="nucleotide sequence ID" value="NZ_QYBC01000002.1"/>
</dbReference>
<feature type="compositionally biased region" description="Basic and acidic residues" evidence="1">
    <location>
        <begin position="7"/>
        <end position="17"/>
    </location>
</feature>
<dbReference type="AlphaFoldDB" id="A0A4Q2RH20"/>
<name>A0A4Q2RH20_9HYPH</name>
<feature type="compositionally biased region" description="Low complexity" evidence="1">
    <location>
        <begin position="21"/>
        <end position="30"/>
    </location>
</feature>
<sequence length="83" mass="8290">MPTDLPPDYKPKPKDDPNDPADPAVPGAVPSFPPAGGDDAVDPQGGSSRPGSDVVDPPGWGIPPVVPGGDRGDVPLPAGMPTF</sequence>
<protein>
    <submittedName>
        <fullName evidence="2">Uncharacterized protein</fullName>
    </submittedName>
</protein>
<proteinExistence type="predicted"/>
<comment type="caution">
    <text evidence="2">The sequence shown here is derived from an EMBL/GenBank/DDBJ whole genome shotgun (WGS) entry which is preliminary data.</text>
</comment>
<evidence type="ECO:0000256" key="1">
    <source>
        <dbReference type="SAM" id="MobiDB-lite"/>
    </source>
</evidence>
<gene>
    <name evidence="2" type="ORF">D3272_02420</name>
</gene>
<feature type="region of interest" description="Disordered" evidence="1">
    <location>
        <begin position="1"/>
        <end position="83"/>
    </location>
</feature>
<reference evidence="2 3" key="2">
    <citation type="submission" date="2019-02" db="EMBL/GenBank/DDBJ databases">
        <title>'Lichenibacterium ramalinii' gen. nov. sp. nov., 'Lichenibacterium minor' gen. nov. sp. nov.</title>
        <authorList>
            <person name="Pankratov T."/>
        </authorList>
    </citation>
    <scope>NUCLEOTIDE SEQUENCE [LARGE SCALE GENOMIC DNA]</scope>
    <source>
        <strain evidence="2 3">RmlP001</strain>
    </source>
</reference>